<dbReference type="InterPro" id="IPR015947">
    <property type="entry name" value="PUA-like_sf"/>
</dbReference>
<dbReference type="SUPFAM" id="SSF75217">
    <property type="entry name" value="alpha/beta knot"/>
    <property type="match status" value="1"/>
</dbReference>
<dbReference type="CDD" id="cd18084">
    <property type="entry name" value="RsmE-like"/>
    <property type="match status" value="1"/>
</dbReference>
<keyword evidence="16" id="KW-1185">Reference proteome</keyword>
<dbReference type="Pfam" id="PF20260">
    <property type="entry name" value="PUA_4"/>
    <property type="match status" value="1"/>
</dbReference>
<comment type="subcellular location">
    <subcellularLocation>
        <location evidence="1 12">Cytoplasm</location>
    </subcellularLocation>
</comment>
<evidence type="ECO:0000259" key="13">
    <source>
        <dbReference type="Pfam" id="PF04452"/>
    </source>
</evidence>
<dbReference type="InterPro" id="IPR046886">
    <property type="entry name" value="RsmE_MTase_dom"/>
</dbReference>
<accession>A0ABP7XG94</accession>
<evidence type="ECO:0000256" key="8">
    <source>
        <dbReference type="ARBA" id="ARBA00022679"/>
    </source>
</evidence>
<dbReference type="NCBIfam" id="TIGR00046">
    <property type="entry name" value="RsmE family RNA methyltransferase"/>
    <property type="match status" value="1"/>
</dbReference>
<dbReference type="EC" id="2.1.1.193" evidence="3 12"/>
<dbReference type="Pfam" id="PF04452">
    <property type="entry name" value="Methyltrans_RNA"/>
    <property type="match status" value="1"/>
</dbReference>
<dbReference type="Gene3D" id="2.40.240.20">
    <property type="entry name" value="Hypothetical PUA domain-like, domain 1"/>
    <property type="match status" value="1"/>
</dbReference>
<evidence type="ECO:0000256" key="1">
    <source>
        <dbReference type="ARBA" id="ARBA00004496"/>
    </source>
</evidence>
<evidence type="ECO:0000313" key="16">
    <source>
        <dbReference type="Proteomes" id="UP001501495"/>
    </source>
</evidence>
<dbReference type="NCBIfam" id="NF008693">
    <property type="entry name" value="PRK11713.2-3"/>
    <property type="match status" value="1"/>
</dbReference>
<evidence type="ECO:0000256" key="9">
    <source>
        <dbReference type="ARBA" id="ARBA00022691"/>
    </source>
</evidence>
<evidence type="ECO:0000256" key="7">
    <source>
        <dbReference type="ARBA" id="ARBA00022603"/>
    </source>
</evidence>
<dbReference type="EMBL" id="BAAAZH010000010">
    <property type="protein sequence ID" value="GAA4114369.1"/>
    <property type="molecule type" value="Genomic_DNA"/>
</dbReference>
<organism evidence="15 16">
    <name type="scientific">Nocardioides fonticola</name>
    <dbReference type="NCBI Taxonomy" id="450363"/>
    <lineage>
        <taxon>Bacteria</taxon>
        <taxon>Bacillati</taxon>
        <taxon>Actinomycetota</taxon>
        <taxon>Actinomycetes</taxon>
        <taxon>Propionibacteriales</taxon>
        <taxon>Nocardioidaceae</taxon>
        <taxon>Nocardioides</taxon>
    </lineage>
</organism>
<keyword evidence="8 12" id="KW-0808">Transferase</keyword>
<keyword evidence="7 12" id="KW-0489">Methyltransferase</keyword>
<comment type="catalytic activity">
    <reaction evidence="11 12">
        <text>uridine(1498) in 16S rRNA + S-adenosyl-L-methionine = N(3)-methyluridine(1498) in 16S rRNA + S-adenosyl-L-homocysteine + H(+)</text>
        <dbReference type="Rhea" id="RHEA:42920"/>
        <dbReference type="Rhea" id="RHEA-COMP:10283"/>
        <dbReference type="Rhea" id="RHEA-COMP:10284"/>
        <dbReference type="ChEBI" id="CHEBI:15378"/>
        <dbReference type="ChEBI" id="CHEBI:57856"/>
        <dbReference type="ChEBI" id="CHEBI:59789"/>
        <dbReference type="ChEBI" id="CHEBI:65315"/>
        <dbReference type="ChEBI" id="CHEBI:74502"/>
        <dbReference type="EC" id="2.1.1.193"/>
    </reaction>
</comment>
<keyword evidence="6 12" id="KW-0698">rRNA processing</keyword>
<dbReference type="InterPro" id="IPR006700">
    <property type="entry name" value="RsmE"/>
</dbReference>
<evidence type="ECO:0000256" key="3">
    <source>
        <dbReference type="ARBA" id="ARBA00012328"/>
    </source>
</evidence>
<dbReference type="PANTHER" id="PTHR30027:SF3">
    <property type="entry name" value="16S RRNA (URACIL(1498)-N(3))-METHYLTRANSFERASE"/>
    <property type="match status" value="1"/>
</dbReference>
<dbReference type="Proteomes" id="UP001501495">
    <property type="component" value="Unassembled WGS sequence"/>
</dbReference>
<evidence type="ECO:0000256" key="11">
    <source>
        <dbReference type="ARBA" id="ARBA00047944"/>
    </source>
</evidence>
<feature type="domain" description="Ribosomal RNA small subunit methyltransferase E PUA-like" evidence="14">
    <location>
        <begin position="23"/>
        <end position="65"/>
    </location>
</feature>
<name>A0ABP7XG94_9ACTN</name>
<dbReference type="InterPro" id="IPR046887">
    <property type="entry name" value="RsmE_PUA-like"/>
</dbReference>
<keyword evidence="5 12" id="KW-0963">Cytoplasm</keyword>
<gene>
    <name evidence="15" type="ORF">GCM10022215_12390</name>
</gene>
<evidence type="ECO:0000256" key="10">
    <source>
        <dbReference type="ARBA" id="ARBA00025699"/>
    </source>
</evidence>
<evidence type="ECO:0000256" key="5">
    <source>
        <dbReference type="ARBA" id="ARBA00022490"/>
    </source>
</evidence>
<reference evidence="16" key="1">
    <citation type="journal article" date="2019" name="Int. J. Syst. Evol. Microbiol.">
        <title>The Global Catalogue of Microorganisms (GCM) 10K type strain sequencing project: providing services to taxonomists for standard genome sequencing and annotation.</title>
        <authorList>
            <consortium name="The Broad Institute Genomics Platform"/>
            <consortium name="The Broad Institute Genome Sequencing Center for Infectious Disease"/>
            <person name="Wu L."/>
            <person name="Ma J."/>
        </authorList>
    </citation>
    <scope>NUCLEOTIDE SEQUENCE [LARGE SCALE GENOMIC DNA]</scope>
    <source>
        <strain evidence="16">JCM 16703</strain>
    </source>
</reference>
<evidence type="ECO:0000256" key="6">
    <source>
        <dbReference type="ARBA" id="ARBA00022552"/>
    </source>
</evidence>
<dbReference type="PANTHER" id="PTHR30027">
    <property type="entry name" value="RIBOSOMAL RNA SMALL SUBUNIT METHYLTRANSFERASE E"/>
    <property type="match status" value="1"/>
</dbReference>
<protein>
    <recommendedName>
        <fullName evidence="4 12">Ribosomal RNA small subunit methyltransferase E</fullName>
        <ecNumber evidence="3 12">2.1.1.193</ecNumber>
    </recommendedName>
</protein>
<feature type="domain" description="Ribosomal RNA small subunit methyltransferase E methyltransferase" evidence="13">
    <location>
        <begin position="79"/>
        <end position="238"/>
    </location>
</feature>
<evidence type="ECO:0000256" key="4">
    <source>
        <dbReference type="ARBA" id="ARBA00013673"/>
    </source>
</evidence>
<comment type="similarity">
    <text evidence="2 12">Belongs to the RNA methyltransferase RsmE family.</text>
</comment>
<evidence type="ECO:0000313" key="15">
    <source>
        <dbReference type="EMBL" id="GAA4114369.1"/>
    </source>
</evidence>
<evidence type="ECO:0000256" key="2">
    <source>
        <dbReference type="ARBA" id="ARBA00005528"/>
    </source>
</evidence>
<sequence>MSLPVHLVPSLDGVGVGDAVTVEGEEAHHAVAVRRLRVGERVVLTDGQGTVATGEVTETGKRLFAVGVEELRHEPAPAPEIVVVQALPKGDRGELAVEVLTEIGAARIVPWAASRSVAVWKGERAVKSHAKWVATAREAGKQARRAWTPEVAPLADTAVVAALLAEADLALVLHEDAVASFAAHDVPAAGRIAVVVGPEGGITEEEIAAFTAAGAHPVRLGAEVLRTSTAGVAAVAALLARTPRWGSVV</sequence>
<keyword evidence="9 12" id="KW-0949">S-adenosyl-L-methionine</keyword>
<evidence type="ECO:0000256" key="12">
    <source>
        <dbReference type="PIRNR" id="PIRNR015601"/>
    </source>
</evidence>
<evidence type="ECO:0000259" key="14">
    <source>
        <dbReference type="Pfam" id="PF20260"/>
    </source>
</evidence>
<dbReference type="RefSeq" id="WP_344732399.1">
    <property type="nucleotide sequence ID" value="NZ_BAAAZH010000010.1"/>
</dbReference>
<dbReference type="InterPro" id="IPR029026">
    <property type="entry name" value="tRNA_m1G_MTases_N"/>
</dbReference>
<dbReference type="PIRSF" id="PIRSF015601">
    <property type="entry name" value="MTase_slr0722"/>
    <property type="match status" value="1"/>
</dbReference>
<comment type="function">
    <text evidence="10 12">Specifically methylates the N3 position of the uracil ring of uridine 1498 (m3U1498) in 16S rRNA. Acts on the fully assembled 30S ribosomal subunit.</text>
</comment>
<dbReference type="InterPro" id="IPR029028">
    <property type="entry name" value="Alpha/beta_knot_MTases"/>
</dbReference>
<dbReference type="Gene3D" id="3.40.1280.10">
    <property type="match status" value="1"/>
</dbReference>
<proteinExistence type="inferred from homology"/>
<dbReference type="SUPFAM" id="SSF88697">
    <property type="entry name" value="PUA domain-like"/>
    <property type="match status" value="1"/>
</dbReference>
<comment type="caution">
    <text evidence="15">The sequence shown here is derived from an EMBL/GenBank/DDBJ whole genome shotgun (WGS) entry which is preliminary data.</text>
</comment>